<evidence type="ECO:0000313" key="3">
    <source>
        <dbReference type="EMBL" id="CAG6688175.1"/>
    </source>
</evidence>
<keyword evidence="1" id="KW-0472">Membrane</keyword>
<keyword evidence="1" id="KW-1133">Transmembrane helix</keyword>
<reference evidence="3" key="1">
    <citation type="submission" date="2021-05" db="EMBL/GenBank/DDBJ databases">
        <authorList>
            <person name="Alioto T."/>
            <person name="Alioto T."/>
            <person name="Gomez Garrido J."/>
        </authorList>
    </citation>
    <scope>NUCLEOTIDE SEQUENCE</scope>
</reference>
<name>A0A8D8XB60_9HEMI</name>
<keyword evidence="2" id="KW-0732">Signal</keyword>
<accession>A0A8D8XB60</accession>
<dbReference type="AlphaFoldDB" id="A0A8D8XB60"/>
<evidence type="ECO:0000256" key="1">
    <source>
        <dbReference type="SAM" id="Phobius"/>
    </source>
</evidence>
<keyword evidence="1" id="KW-0812">Transmembrane</keyword>
<feature type="transmembrane region" description="Helical" evidence="1">
    <location>
        <begin position="62"/>
        <end position="83"/>
    </location>
</feature>
<protein>
    <submittedName>
        <fullName evidence="3">Uncharacterized protein</fullName>
    </submittedName>
</protein>
<proteinExistence type="predicted"/>
<feature type="chain" id="PRO_5034701971" evidence="2">
    <location>
        <begin position="19"/>
        <end position="114"/>
    </location>
</feature>
<sequence length="114" mass="13656">MTALLLTFVFNIIQPVFNIEHNYVSVHVYCKDSSIIVFITLFRSVLYCYYKQVKFTSSVFNFFTHLISFTLNDTTIIVFYALLRSRYRILYTLQEIVRSFLVISIISFMREKFM</sequence>
<evidence type="ECO:0000256" key="2">
    <source>
        <dbReference type="SAM" id="SignalP"/>
    </source>
</evidence>
<feature type="signal peptide" evidence="2">
    <location>
        <begin position="1"/>
        <end position="18"/>
    </location>
</feature>
<organism evidence="3">
    <name type="scientific">Cacopsylla melanoneura</name>
    <dbReference type="NCBI Taxonomy" id="428564"/>
    <lineage>
        <taxon>Eukaryota</taxon>
        <taxon>Metazoa</taxon>
        <taxon>Ecdysozoa</taxon>
        <taxon>Arthropoda</taxon>
        <taxon>Hexapoda</taxon>
        <taxon>Insecta</taxon>
        <taxon>Pterygota</taxon>
        <taxon>Neoptera</taxon>
        <taxon>Paraneoptera</taxon>
        <taxon>Hemiptera</taxon>
        <taxon>Sternorrhyncha</taxon>
        <taxon>Psylloidea</taxon>
        <taxon>Psyllidae</taxon>
        <taxon>Psyllinae</taxon>
        <taxon>Cacopsylla</taxon>
    </lineage>
</organism>
<dbReference type="EMBL" id="HBUF01285410">
    <property type="protein sequence ID" value="CAG6688175.1"/>
    <property type="molecule type" value="Transcribed_RNA"/>
</dbReference>